<dbReference type="RefSeq" id="XP_681417.1">
    <property type="nucleotide sequence ID" value="XM_676325.1"/>
</dbReference>
<evidence type="ECO:0000256" key="3">
    <source>
        <dbReference type="ARBA" id="ARBA00022692"/>
    </source>
</evidence>
<gene>
    <name evidence="7" type="ORF">ANIA_08148</name>
</gene>
<sequence>MPETACPRCLRTSQISFIHSALVVLKPLLISEPGRLFGSKSPASQWLLVPSQHLPGSATTSSETLTTETRDATLCNNSPAPSKSDRHTSTESIASRARIVSLKGTATEQDAEWLALEYGLPSQMGLLDPSYSIFINEQKSGGISALMAEFRLYRHRKRWGVSFLGAGKGLVEYSTSAKEGTSTILQFGHNRVLNPLTNEVIHETCGKRILTQNRQLLNPSKGDLSLEIYTPSAQRTDYRLEWELSAIYHDWCIARNATKKPQAFITEYDPFLIPTLMTYIYARDSHGAVLGFAALRWVV</sequence>
<feature type="region of interest" description="Disordered" evidence="6">
    <location>
        <begin position="54"/>
        <end position="92"/>
    </location>
</feature>
<keyword evidence="4" id="KW-1133">Transmembrane helix</keyword>
<keyword evidence="8" id="KW-1185">Reference proteome</keyword>
<comment type="subcellular location">
    <subcellularLocation>
        <location evidence="1">Cell membrane</location>
        <topology evidence="1">Multi-pass membrane protein</topology>
    </subcellularLocation>
</comment>
<proteinExistence type="predicted"/>
<dbReference type="EMBL" id="BN001302">
    <property type="protein sequence ID" value="CBF73979.1"/>
    <property type="molecule type" value="Genomic_DNA"/>
</dbReference>
<evidence type="ECO:0000256" key="5">
    <source>
        <dbReference type="ARBA" id="ARBA00023136"/>
    </source>
</evidence>
<dbReference type="GO" id="GO:0005886">
    <property type="term" value="C:plasma membrane"/>
    <property type="evidence" value="ECO:0007669"/>
    <property type="project" value="UniProtKB-SubCell"/>
</dbReference>
<dbReference type="PANTHER" id="PTHR34697">
    <property type="entry name" value="PHOSPHATIDYLGLYCEROL LYSYLTRANSFERASE"/>
    <property type="match status" value="1"/>
</dbReference>
<protein>
    <submittedName>
        <fullName evidence="7">Uncharacterized protein</fullName>
    </submittedName>
</protein>
<dbReference type="GeneID" id="2869262"/>
<dbReference type="InterPro" id="IPR051211">
    <property type="entry name" value="PG_lysyltransferase"/>
</dbReference>
<dbReference type="Proteomes" id="UP000000560">
    <property type="component" value="Chromosome II"/>
</dbReference>
<keyword evidence="5" id="KW-0472">Membrane</keyword>
<dbReference type="eggNOG" id="ENOG502S16U">
    <property type="taxonomic scope" value="Eukaryota"/>
</dbReference>
<reference evidence="8" key="2">
    <citation type="journal article" date="2009" name="Fungal Genet. Biol.">
        <title>The 2008 update of the Aspergillus nidulans genome annotation: a community effort.</title>
        <authorList>
            <person name="Wortman J.R."/>
            <person name="Gilsenan J.M."/>
            <person name="Joardar V."/>
            <person name="Deegan J."/>
            <person name="Clutterbuck J."/>
            <person name="Andersen M.R."/>
            <person name="Archer D."/>
            <person name="Bencina M."/>
            <person name="Braus G."/>
            <person name="Coutinho P."/>
            <person name="von Dohren H."/>
            <person name="Doonan J."/>
            <person name="Driessen A.J."/>
            <person name="Durek P."/>
            <person name="Espeso E."/>
            <person name="Fekete E."/>
            <person name="Flipphi M."/>
            <person name="Estrada C.G."/>
            <person name="Geysens S."/>
            <person name="Goldman G."/>
            <person name="de Groot P.W."/>
            <person name="Hansen K."/>
            <person name="Harris S.D."/>
            <person name="Heinekamp T."/>
            <person name="Helmstaedt K."/>
            <person name="Henrissat B."/>
            <person name="Hofmann G."/>
            <person name="Homan T."/>
            <person name="Horio T."/>
            <person name="Horiuchi H."/>
            <person name="James S."/>
            <person name="Jones M."/>
            <person name="Karaffa L."/>
            <person name="Karanyi Z."/>
            <person name="Kato M."/>
            <person name="Keller N."/>
            <person name="Kelly D.E."/>
            <person name="Kiel J.A."/>
            <person name="Kim J.M."/>
            <person name="van der Klei I.J."/>
            <person name="Klis F.M."/>
            <person name="Kovalchuk A."/>
            <person name="Krasevec N."/>
            <person name="Kubicek C.P."/>
            <person name="Liu B."/>
            <person name="Maccabe A."/>
            <person name="Meyer V."/>
            <person name="Mirabito P."/>
            <person name="Miskei M."/>
            <person name="Mos M."/>
            <person name="Mullins J."/>
            <person name="Nelson D.R."/>
            <person name="Nielsen J."/>
            <person name="Oakley B.R."/>
            <person name="Osmani S.A."/>
            <person name="Pakula T."/>
            <person name="Paszewski A."/>
            <person name="Paulsen I."/>
            <person name="Pilsyk S."/>
            <person name="Pocsi I."/>
            <person name="Punt P.J."/>
            <person name="Ram A.F."/>
            <person name="Ren Q."/>
            <person name="Robellet X."/>
            <person name="Robson G."/>
            <person name="Seiboth B."/>
            <person name="van Solingen P."/>
            <person name="Specht T."/>
            <person name="Sun J."/>
            <person name="Taheri-Talesh N."/>
            <person name="Takeshita N."/>
            <person name="Ussery D."/>
            <person name="vanKuyk P.A."/>
            <person name="Visser H."/>
            <person name="van de Vondervoort P.J."/>
            <person name="de Vries R.P."/>
            <person name="Walton J."/>
            <person name="Xiang X."/>
            <person name="Xiong Y."/>
            <person name="Zeng A.P."/>
            <person name="Brandt B.W."/>
            <person name="Cornell M.J."/>
            <person name="van den Hondel C.A."/>
            <person name="Visser J."/>
            <person name="Oliver S.G."/>
            <person name="Turner G."/>
        </authorList>
    </citation>
    <scope>GENOME REANNOTATION</scope>
    <source>
        <strain evidence="8">FGSC A4 / ATCC 38163 / CBS 112.46 / NRRL 194 / M139</strain>
    </source>
</reference>
<accession>C8V6V6</accession>
<evidence type="ECO:0000313" key="7">
    <source>
        <dbReference type="EMBL" id="CBF73979.1"/>
    </source>
</evidence>
<keyword evidence="2" id="KW-1003">Cell membrane</keyword>
<dbReference type="InParanoid" id="Q5AU82"/>
<dbReference type="AlphaFoldDB" id="Q5AU82"/>
<organism evidence="7 8">
    <name type="scientific">Emericella nidulans (strain FGSC A4 / ATCC 38163 / CBS 112.46 / NRRL 194 / M139)</name>
    <name type="common">Aspergillus nidulans</name>
    <dbReference type="NCBI Taxonomy" id="227321"/>
    <lineage>
        <taxon>Eukaryota</taxon>
        <taxon>Fungi</taxon>
        <taxon>Dikarya</taxon>
        <taxon>Ascomycota</taxon>
        <taxon>Pezizomycotina</taxon>
        <taxon>Eurotiomycetes</taxon>
        <taxon>Eurotiomycetidae</taxon>
        <taxon>Eurotiales</taxon>
        <taxon>Aspergillaceae</taxon>
        <taxon>Aspergillus</taxon>
        <taxon>Aspergillus subgen. Nidulantes</taxon>
    </lineage>
</organism>
<dbReference type="VEuPathDB" id="FungiDB:AN8148"/>
<dbReference type="PANTHER" id="PTHR34697:SF2">
    <property type="entry name" value="PHOSPHATIDYLGLYCEROL LYSYLTRANSFERASE"/>
    <property type="match status" value="1"/>
</dbReference>
<evidence type="ECO:0000256" key="2">
    <source>
        <dbReference type="ARBA" id="ARBA00022475"/>
    </source>
</evidence>
<reference evidence="8" key="1">
    <citation type="journal article" date="2005" name="Nature">
        <title>Sequencing of Aspergillus nidulans and comparative analysis with A. fumigatus and A. oryzae.</title>
        <authorList>
            <person name="Galagan J.E."/>
            <person name="Calvo S.E."/>
            <person name="Cuomo C."/>
            <person name="Ma L.J."/>
            <person name="Wortman J.R."/>
            <person name="Batzoglou S."/>
            <person name="Lee S.I."/>
            <person name="Basturkmen M."/>
            <person name="Spevak C.C."/>
            <person name="Clutterbuck J."/>
            <person name="Kapitonov V."/>
            <person name="Jurka J."/>
            <person name="Scazzocchio C."/>
            <person name="Farman M."/>
            <person name="Butler J."/>
            <person name="Purcell S."/>
            <person name="Harris S."/>
            <person name="Braus G.H."/>
            <person name="Draht O."/>
            <person name="Busch S."/>
            <person name="D'Enfert C."/>
            <person name="Bouchier C."/>
            <person name="Goldman G.H."/>
            <person name="Bell-Pedersen D."/>
            <person name="Griffiths-Jones S."/>
            <person name="Doonan J.H."/>
            <person name="Yu J."/>
            <person name="Vienken K."/>
            <person name="Pain A."/>
            <person name="Freitag M."/>
            <person name="Selker E.U."/>
            <person name="Archer D.B."/>
            <person name="Penalva M.A."/>
            <person name="Oakley B.R."/>
            <person name="Momany M."/>
            <person name="Tanaka T."/>
            <person name="Kumagai T."/>
            <person name="Asai K."/>
            <person name="Machida M."/>
            <person name="Nierman W.C."/>
            <person name="Denning D.W."/>
            <person name="Caddick M."/>
            <person name="Hynes M."/>
            <person name="Paoletti M."/>
            <person name="Fischer R."/>
            <person name="Miller B."/>
            <person name="Dyer P."/>
            <person name="Sachs M.S."/>
            <person name="Osmani S.A."/>
            <person name="Birren B.W."/>
        </authorList>
    </citation>
    <scope>NUCLEOTIDE SEQUENCE [LARGE SCALE GENOMIC DNA]</scope>
    <source>
        <strain evidence="8">FGSC A4 / ATCC 38163 / CBS 112.46 / NRRL 194 / M139</strain>
    </source>
</reference>
<dbReference type="OrthoDB" id="5421852at2759"/>
<dbReference type="HOGENOM" id="CLU_930744_0_0_1"/>
<dbReference type="KEGG" id="ani:ANIA_08148"/>
<keyword evidence="3" id="KW-0812">Transmembrane</keyword>
<name>Q5AU82_EMENI</name>
<evidence type="ECO:0000313" key="8">
    <source>
        <dbReference type="Proteomes" id="UP000000560"/>
    </source>
</evidence>
<evidence type="ECO:0000256" key="4">
    <source>
        <dbReference type="ARBA" id="ARBA00022989"/>
    </source>
</evidence>
<dbReference type="STRING" id="227321.Q5AU82"/>
<evidence type="ECO:0000256" key="1">
    <source>
        <dbReference type="ARBA" id="ARBA00004651"/>
    </source>
</evidence>
<evidence type="ECO:0000256" key="6">
    <source>
        <dbReference type="SAM" id="MobiDB-lite"/>
    </source>
</evidence>
<accession>Q5AU82</accession>